<keyword evidence="1" id="KW-0732">Signal</keyword>
<feature type="chain" id="PRO_5016929879" evidence="1">
    <location>
        <begin position="19"/>
        <end position="184"/>
    </location>
</feature>
<organism evidence="2 3">
    <name type="scientific">Phocoenobacter uteri</name>
    <dbReference type="NCBI Taxonomy" id="146806"/>
    <lineage>
        <taxon>Bacteria</taxon>
        <taxon>Pseudomonadati</taxon>
        <taxon>Pseudomonadota</taxon>
        <taxon>Gammaproteobacteria</taxon>
        <taxon>Pasteurellales</taxon>
        <taxon>Pasteurellaceae</taxon>
        <taxon>Phocoenobacter</taxon>
    </lineage>
</organism>
<dbReference type="OrthoDB" id="5339269at2"/>
<gene>
    <name evidence="2" type="ORF">NCTC12872_00548</name>
</gene>
<sequence>MKKLAILLIGLSTLISKAEIVNYEMEGNLEASSPIGCISIDELKNTHTPADIFTGVQECVLKEDYAKAVDLYFVARTYGYFDTKRVTDKSSHQAVRVLLINTFSNIDGIKREKMSQNLKASFKENSLLCNKLEKIGKPNYYPRYMIQHGLNAFLGNADKSPLASPFDADKEWKASLQEYLKCHL</sequence>
<evidence type="ECO:0000313" key="2">
    <source>
        <dbReference type="EMBL" id="SUB58584.1"/>
    </source>
</evidence>
<evidence type="ECO:0000256" key="1">
    <source>
        <dbReference type="SAM" id="SignalP"/>
    </source>
</evidence>
<dbReference type="Proteomes" id="UP000255417">
    <property type="component" value="Unassembled WGS sequence"/>
</dbReference>
<dbReference type="AlphaFoldDB" id="A0A379C8J8"/>
<dbReference type="RefSeq" id="WP_115315102.1">
    <property type="nucleotide sequence ID" value="NZ_LWIF01000001.1"/>
</dbReference>
<feature type="signal peptide" evidence="1">
    <location>
        <begin position="1"/>
        <end position="18"/>
    </location>
</feature>
<accession>A0A379C8J8</accession>
<name>A0A379C8J8_9PAST</name>
<proteinExistence type="predicted"/>
<reference evidence="2 3" key="1">
    <citation type="submission" date="2018-06" db="EMBL/GenBank/DDBJ databases">
        <authorList>
            <consortium name="Pathogen Informatics"/>
            <person name="Doyle S."/>
        </authorList>
    </citation>
    <scope>NUCLEOTIDE SEQUENCE [LARGE SCALE GENOMIC DNA]</scope>
    <source>
        <strain evidence="2 3">NCTC12872</strain>
    </source>
</reference>
<protein>
    <submittedName>
        <fullName evidence="2">Uncharacterized protein</fullName>
    </submittedName>
</protein>
<dbReference type="EMBL" id="UGTA01000001">
    <property type="protein sequence ID" value="SUB58584.1"/>
    <property type="molecule type" value="Genomic_DNA"/>
</dbReference>
<evidence type="ECO:0000313" key="3">
    <source>
        <dbReference type="Proteomes" id="UP000255417"/>
    </source>
</evidence>
<keyword evidence="3" id="KW-1185">Reference proteome</keyword>